<evidence type="ECO:0000256" key="1">
    <source>
        <dbReference type="SAM" id="MobiDB-lite"/>
    </source>
</evidence>
<proteinExistence type="predicted"/>
<accession>A0A1B6P5Z7</accession>
<reference evidence="4" key="2">
    <citation type="journal article" date="2018" name="Plant J.">
        <title>The Sorghum bicolor reference genome: improved assembly, gene annotations, a transcriptome atlas, and signatures of genome organization.</title>
        <authorList>
            <person name="McCormick R.F."/>
            <person name="Truong S.K."/>
            <person name="Sreedasyam A."/>
            <person name="Jenkins J."/>
            <person name="Shu S."/>
            <person name="Sims D."/>
            <person name="Kennedy M."/>
            <person name="Amirebrahimi M."/>
            <person name="Weers B.D."/>
            <person name="McKinley B."/>
            <person name="Mattison A."/>
            <person name="Morishige D.T."/>
            <person name="Grimwood J."/>
            <person name="Schmutz J."/>
            <person name="Mullet J.E."/>
        </authorList>
    </citation>
    <scope>NUCLEOTIDE SEQUENCE [LARGE SCALE GENOMIC DNA]</scope>
    <source>
        <strain evidence="4">cv. BTx623</strain>
    </source>
</reference>
<evidence type="ECO:0000256" key="2">
    <source>
        <dbReference type="SAM" id="SignalP"/>
    </source>
</evidence>
<feature type="chain" id="PRO_5008588726" evidence="2">
    <location>
        <begin position="36"/>
        <end position="118"/>
    </location>
</feature>
<protein>
    <submittedName>
        <fullName evidence="3">Uncharacterized protein</fullName>
    </submittedName>
</protein>
<keyword evidence="4" id="KW-1185">Reference proteome</keyword>
<dbReference type="EMBL" id="CM000768">
    <property type="protein sequence ID" value="KXG21139.1"/>
    <property type="molecule type" value="Genomic_DNA"/>
</dbReference>
<name>A0A1B6P5Z7_SORBI</name>
<dbReference type="OMA" id="MTVWLAS"/>
<dbReference type="InParanoid" id="A0A1B6P5Z7"/>
<dbReference type="AlphaFoldDB" id="A0A1B6P5Z7"/>
<feature type="signal peptide" evidence="2">
    <location>
        <begin position="1"/>
        <end position="35"/>
    </location>
</feature>
<evidence type="ECO:0000313" key="3">
    <source>
        <dbReference type="EMBL" id="KXG21139.1"/>
    </source>
</evidence>
<organism evidence="3 4">
    <name type="scientific">Sorghum bicolor</name>
    <name type="common">Sorghum</name>
    <name type="synonym">Sorghum vulgare</name>
    <dbReference type="NCBI Taxonomy" id="4558"/>
    <lineage>
        <taxon>Eukaryota</taxon>
        <taxon>Viridiplantae</taxon>
        <taxon>Streptophyta</taxon>
        <taxon>Embryophyta</taxon>
        <taxon>Tracheophyta</taxon>
        <taxon>Spermatophyta</taxon>
        <taxon>Magnoliopsida</taxon>
        <taxon>Liliopsida</taxon>
        <taxon>Poales</taxon>
        <taxon>Poaceae</taxon>
        <taxon>PACMAD clade</taxon>
        <taxon>Panicoideae</taxon>
        <taxon>Andropogonodae</taxon>
        <taxon>Andropogoneae</taxon>
        <taxon>Sorghinae</taxon>
        <taxon>Sorghum</taxon>
    </lineage>
</organism>
<keyword evidence="2" id="KW-0732">Signal</keyword>
<dbReference type="Gramene" id="KXG21139">
    <property type="protein sequence ID" value="KXG21139"/>
    <property type="gene ID" value="SORBI_3009G019900"/>
</dbReference>
<evidence type="ECO:0000313" key="4">
    <source>
        <dbReference type="Proteomes" id="UP000000768"/>
    </source>
</evidence>
<sequence>MATRNSRSTVRVPAAALLLLPPFLLLAMTVSLASAARPAPATVATDVELGEVSVAGGMLLVASPSEAVVSPALTAARSVERRTSPALRGIPTSGPSDGHNRYRSSPGPADEQPAAQLA</sequence>
<feature type="region of interest" description="Disordered" evidence="1">
    <location>
        <begin position="76"/>
        <end position="118"/>
    </location>
</feature>
<gene>
    <name evidence="3" type="ORF">SORBI_3009G019900</name>
</gene>
<reference evidence="3 4" key="1">
    <citation type="journal article" date="2009" name="Nature">
        <title>The Sorghum bicolor genome and the diversification of grasses.</title>
        <authorList>
            <person name="Paterson A.H."/>
            <person name="Bowers J.E."/>
            <person name="Bruggmann R."/>
            <person name="Dubchak I."/>
            <person name="Grimwood J."/>
            <person name="Gundlach H."/>
            <person name="Haberer G."/>
            <person name="Hellsten U."/>
            <person name="Mitros T."/>
            <person name="Poliakov A."/>
            <person name="Schmutz J."/>
            <person name="Spannagl M."/>
            <person name="Tang H."/>
            <person name="Wang X."/>
            <person name="Wicker T."/>
            <person name="Bharti A.K."/>
            <person name="Chapman J."/>
            <person name="Feltus F.A."/>
            <person name="Gowik U."/>
            <person name="Grigoriev I.V."/>
            <person name="Lyons E."/>
            <person name="Maher C.A."/>
            <person name="Martis M."/>
            <person name="Narechania A."/>
            <person name="Otillar R.P."/>
            <person name="Penning B.W."/>
            <person name="Salamov A.A."/>
            <person name="Wang Y."/>
            <person name="Zhang L."/>
            <person name="Carpita N.C."/>
            <person name="Freeling M."/>
            <person name="Gingle A.R."/>
            <person name="Hash C.T."/>
            <person name="Keller B."/>
            <person name="Klein P."/>
            <person name="Kresovich S."/>
            <person name="McCann M.C."/>
            <person name="Ming R."/>
            <person name="Peterson D.G."/>
            <person name="Mehboob-ur-Rahman"/>
            <person name="Ware D."/>
            <person name="Westhoff P."/>
            <person name="Mayer K.F."/>
            <person name="Messing J."/>
            <person name="Rokhsar D.S."/>
        </authorList>
    </citation>
    <scope>NUCLEOTIDE SEQUENCE [LARGE SCALE GENOMIC DNA]</scope>
    <source>
        <strain evidence="4">cv. BTx623</strain>
    </source>
</reference>
<dbReference type="Proteomes" id="UP000000768">
    <property type="component" value="Chromosome 9"/>
</dbReference>